<dbReference type="EC" id="3.2.2.6" evidence="1"/>
<keyword evidence="3" id="KW-0520">NAD</keyword>
<dbReference type="PANTHER" id="PTHR32009">
    <property type="entry name" value="TMV RESISTANCE PROTEIN N-LIKE"/>
    <property type="match status" value="1"/>
</dbReference>
<evidence type="ECO:0000259" key="5">
    <source>
        <dbReference type="PROSITE" id="PS50104"/>
    </source>
</evidence>
<evidence type="ECO:0000256" key="4">
    <source>
        <dbReference type="ARBA" id="ARBA00047304"/>
    </source>
</evidence>
<evidence type="ECO:0000313" key="7">
    <source>
        <dbReference type="Proteomes" id="UP001341840"/>
    </source>
</evidence>
<dbReference type="Pfam" id="PF01582">
    <property type="entry name" value="TIR"/>
    <property type="match status" value="1"/>
</dbReference>
<dbReference type="SMART" id="SM00255">
    <property type="entry name" value="TIR"/>
    <property type="match status" value="1"/>
</dbReference>
<feature type="domain" description="TIR" evidence="5">
    <location>
        <begin position="1"/>
        <end position="138"/>
    </location>
</feature>
<sequence length="138" mass="15806">MEGSSSEQDATPLSYFKIDTFRDSEELRIGEELEGSLLEAIQRSRMSILILCDGYPSSRWCLDELVKIMECSDNGRKRPVLPVYFNVAKSDVQFQLNEYGKAMATHEEKGRYNHKLEAWKSALSEVGKIYGQRCDLKT</sequence>
<dbReference type="SUPFAM" id="SSF52200">
    <property type="entry name" value="Toll/Interleukin receptor TIR domain"/>
    <property type="match status" value="1"/>
</dbReference>
<comment type="caution">
    <text evidence="6">The sequence shown here is derived from an EMBL/GenBank/DDBJ whole genome shotgun (WGS) entry which is preliminary data.</text>
</comment>
<accession>A0ABU6TN85</accession>
<proteinExistence type="predicted"/>
<gene>
    <name evidence="6" type="ORF">PIB30_066423</name>
</gene>
<dbReference type="Gene3D" id="3.40.50.10140">
    <property type="entry name" value="Toll/interleukin-1 receptor homology (TIR) domain"/>
    <property type="match status" value="1"/>
</dbReference>
<dbReference type="EMBL" id="JASCZI010091298">
    <property type="protein sequence ID" value="MED6149839.1"/>
    <property type="molecule type" value="Genomic_DNA"/>
</dbReference>
<dbReference type="InterPro" id="IPR035897">
    <property type="entry name" value="Toll_tir_struct_dom_sf"/>
</dbReference>
<evidence type="ECO:0000256" key="3">
    <source>
        <dbReference type="ARBA" id="ARBA00023027"/>
    </source>
</evidence>
<evidence type="ECO:0000256" key="1">
    <source>
        <dbReference type="ARBA" id="ARBA00011982"/>
    </source>
</evidence>
<organism evidence="6 7">
    <name type="scientific">Stylosanthes scabra</name>
    <dbReference type="NCBI Taxonomy" id="79078"/>
    <lineage>
        <taxon>Eukaryota</taxon>
        <taxon>Viridiplantae</taxon>
        <taxon>Streptophyta</taxon>
        <taxon>Embryophyta</taxon>
        <taxon>Tracheophyta</taxon>
        <taxon>Spermatophyta</taxon>
        <taxon>Magnoliopsida</taxon>
        <taxon>eudicotyledons</taxon>
        <taxon>Gunneridae</taxon>
        <taxon>Pentapetalae</taxon>
        <taxon>rosids</taxon>
        <taxon>fabids</taxon>
        <taxon>Fabales</taxon>
        <taxon>Fabaceae</taxon>
        <taxon>Papilionoideae</taxon>
        <taxon>50 kb inversion clade</taxon>
        <taxon>dalbergioids sensu lato</taxon>
        <taxon>Dalbergieae</taxon>
        <taxon>Pterocarpus clade</taxon>
        <taxon>Stylosanthes</taxon>
    </lineage>
</organism>
<evidence type="ECO:0000313" key="6">
    <source>
        <dbReference type="EMBL" id="MED6149839.1"/>
    </source>
</evidence>
<protein>
    <recommendedName>
        <fullName evidence="1">ADP-ribosyl cyclase/cyclic ADP-ribose hydrolase</fullName>
        <ecNumber evidence="1">3.2.2.6</ecNumber>
    </recommendedName>
</protein>
<dbReference type="PANTHER" id="PTHR32009:SF39">
    <property type="entry name" value="TIR DOMAIN-CONTAINING PROTEIN"/>
    <property type="match status" value="1"/>
</dbReference>
<reference evidence="6 7" key="1">
    <citation type="journal article" date="2023" name="Plants (Basel)">
        <title>Bridging the Gap: Combining Genomics and Transcriptomics Approaches to Understand Stylosanthes scabra, an Orphan Legume from the Brazilian Caatinga.</title>
        <authorList>
            <person name="Ferreira-Neto J.R.C."/>
            <person name="da Silva M.D."/>
            <person name="Binneck E."/>
            <person name="de Melo N.F."/>
            <person name="da Silva R.H."/>
            <person name="de Melo A.L.T.M."/>
            <person name="Pandolfi V."/>
            <person name="Bustamante F.O."/>
            <person name="Brasileiro-Vidal A.C."/>
            <person name="Benko-Iseppon A.M."/>
        </authorList>
    </citation>
    <scope>NUCLEOTIDE SEQUENCE [LARGE SCALE GENOMIC DNA]</scope>
    <source>
        <tissue evidence="6">Leaves</tissue>
    </source>
</reference>
<comment type="catalytic activity">
    <reaction evidence="4">
        <text>NAD(+) + H2O = ADP-D-ribose + nicotinamide + H(+)</text>
        <dbReference type="Rhea" id="RHEA:16301"/>
        <dbReference type="ChEBI" id="CHEBI:15377"/>
        <dbReference type="ChEBI" id="CHEBI:15378"/>
        <dbReference type="ChEBI" id="CHEBI:17154"/>
        <dbReference type="ChEBI" id="CHEBI:57540"/>
        <dbReference type="ChEBI" id="CHEBI:57967"/>
        <dbReference type="EC" id="3.2.2.6"/>
    </reaction>
    <physiologicalReaction direction="left-to-right" evidence="4">
        <dbReference type="Rhea" id="RHEA:16302"/>
    </physiologicalReaction>
</comment>
<name>A0ABU6TN85_9FABA</name>
<keyword evidence="7" id="KW-1185">Reference proteome</keyword>
<dbReference type="PROSITE" id="PS50104">
    <property type="entry name" value="TIR"/>
    <property type="match status" value="1"/>
</dbReference>
<dbReference type="InterPro" id="IPR000157">
    <property type="entry name" value="TIR_dom"/>
</dbReference>
<keyword evidence="2" id="KW-0378">Hydrolase</keyword>
<dbReference type="Proteomes" id="UP001341840">
    <property type="component" value="Unassembled WGS sequence"/>
</dbReference>
<evidence type="ECO:0000256" key="2">
    <source>
        <dbReference type="ARBA" id="ARBA00022801"/>
    </source>
</evidence>